<dbReference type="Gene3D" id="1.10.10.1320">
    <property type="entry name" value="Anti-sigma factor, zinc-finger domain"/>
    <property type="match status" value="1"/>
</dbReference>
<keyword evidence="7" id="KW-1185">Reference proteome</keyword>
<evidence type="ECO:0000256" key="3">
    <source>
        <dbReference type="SAM" id="MobiDB-lite"/>
    </source>
</evidence>
<dbReference type="Proteomes" id="UP001319861">
    <property type="component" value="Chromosome"/>
</dbReference>
<name>A0ABN6FL60_SINCY</name>
<gene>
    <name evidence="6" type="ORF">SCMU_34060</name>
</gene>
<evidence type="ECO:0000256" key="2">
    <source>
        <dbReference type="ARBA" id="ARBA00023163"/>
    </source>
</evidence>
<evidence type="ECO:0000256" key="4">
    <source>
        <dbReference type="SAM" id="Phobius"/>
    </source>
</evidence>
<evidence type="ECO:0000256" key="1">
    <source>
        <dbReference type="ARBA" id="ARBA00023015"/>
    </source>
</evidence>
<proteinExistence type="predicted"/>
<dbReference type="Pfam" id="PF13490">
    <property type="entry name" value="zf-HC2"/>
    <property type="match status" value="1"/>
</dbReference>
<protein>
    <recommendedName>
        <fullName evidence="5">Putative zinc-finger domain-containing protein</fullName>
    </recommendedName>
</protein>
<evidence type="ECO:0000313" key="7">
    <source>
        <dbReference type="Proteomes" id="UP001319861"/>
    </source>
</evidence>
<dbReference type="InterPro" id="IPR041916">
    <property type="entry name" value="Anti_sigma_zinc_sf"/>
</dbReference>
<feature type="region of interest" description="Disordered" evidence="3">
    <location>
        <begin position="128"/>
        <end position="148"/>
    </location>
</feature>
<keyword evidence="2" id="KW-0804">Transcription</keyword>
<feature type="transmembrane region" description="Helical" evidence="4">
    <location>
        <begin position="102"/>
        <end position="122"/>
    </location>
</feature>
<sequence length="245" mass="24767">MSTAPFGRDHDQLRLDLGAYVLGALSPEEARALEAHLVTCAACRTELASIESLPALLDAVPGARAEEIAHDAARSPEPGLVPTAAPRELLARVARRRRARTAGWAGALAAAAAGFFAAGIALGPSLGAGQGPAAQSTPSTSAPASTPAQTLTLTSADGAHVDLSLVHKAWGTELDLTCRGMPSDGVFTVWVVGADGAAQQAASWSSGGYGAKAVLTGATSLQLASIRAIEIRDAAQQTVARSSLS</sequence>
<organism evidence="6 7">
    <name type="scientific">Sinomonas cyclohexanicum</name>
    <name type="common">Corynebacterium cyclohexanicum</name>
    <dbReference type="NCBI Taxonomy" id="322009"/>
    <lineage>
        <taxon>Bacteria</taxon>
        <taxon>Bacillati</taxon>
        <taxon>Actinomycetota</taxon>
        <taxon>Actinomycetes</taxon>
        <taxon>Micrococcales</taxon>
        <taxon>Micrococcaceae</taxon>
        <taxon>Sinomonas</taxon>
    </lineage>
</organism>
<keyword evidence="4" id="KW-1133">Transmembrane helix</keyword>
<feature type="domain" description="Putative zinc-finger" evidence="5">
    <location>
        <begin position="14"/>
        <end position="44"/>
    </location>
</feature>
<dbReference type="InterPro" id="IPR027383">
    <property type="entry name" value="Znf_put"/>
</dbReference>
<evidence type="ECO:0000313" key="6">
    <source>
        <dbReference type="EMBL" id="BCT77564.1"/>
    </source>
</evidence>
<reference evidence="6 7" key="1">
    <citation type="journal article" date="2021" name="J. Biosci. Bioeng.">
        <title>Identification and characterization of a chc gene cluster responsible for the aromatization pathway of cyclohexanecarboxylate degradation in Sinomonas cyclohexanicum ATCC 51369.</title>
        <authorList>
            <person name="Yamamoto T."/>
            <person name="Hasegawa Y."/>
            <person name="Lau P.C.K."/>
            <person name="Iwaki H."/>
        </authorList>
    </citation>
    <scope>NUCLEOTIDE SEQUENCE [LARGE SCALE GENOMIC DNA]</scope>
    <source>
        <strain evidence="6 7">ATCC 51369</strain>
    </source>
</reference>
<dbReference type="RefSeq" id="WP_229230254.1">
    <property type="nucleotide sequence ID" value="NZ_AP024525.1"/>
</dbReference>
<keyword evidence="4" id="KW-0472">Membrane</keyword>
<accession>A0ABN6FL60</accession>
<keyword evidence="1" id="KW-0805">Transcription regulation</keyword>
<feature type="compositionally biased region" description="Low complexity" evidence="3">
    <location>
        <begin position="132"/>
        <end position="148"/>
    </location>
</feature>
<keyword evidence="4" id="KW-0812">Transmembrane</keyword>
<dbReference type="EMBL" id="AP024525">
    <property type="protein sequence ID" value="BCT77564.1"/>
    <property type="molecule type" value="Genomic_DNA"/>
</dbReference>
<evidence type="ECO:0000259" key="5">
    <source>
        <dbReference type="Pfam" id="PF13490"/>
    </source>
</evidence>